<evidence type="ECO:0000313" key="9">
    <source>
        <dbReference type="Proteomes" id="UP001195903"/>
    </source>
</evidence>
<dbReference type="RefSeq" id="WP_214507579.1">
    <property type="nucleotide sequence ID" value="NZ_JAHEPS010000004.1"/>
</dbReference>
<evidence type="ECO:0000256" key="3">
    <source>
        <dbReference type="ARBA" id="ARBA00022982"/>
    </source>
</evidence>
<sequence>MAQIEIYTKGYCPHCKAAKQTLTAKGLTFREFDVTDDDELLNEMLRRSERKTVPQIFVGKVHIGGNQDLMDAIKAGEFERVLQAQGIKRRS</sequence>
<dbReference type="PROSITE" id="PS51354">
    <property type="entry name" value="GLUTAREDOXIN_2"/>
    <property type="match status" value="1"/>
</dbReference>
<evidence type="ECO:0000256" key="4">
    <source>
        <dbReference type="ARBA" id="ARBA00023157"/>
    </source>
</evidence>
<dbReference type="EMBL" id="JAHEPS010000004">
    <property type="protein sequence ID" value="MBT1445388.1"/>
    <property type="molecule type" value="Genomic_DNA"/>
</dbReference>
<proteinExistence type="inferred from homology"/>
<dbReference type="PRINTS" id="PR00160">
    <property type="entry name" value="GLUTAREDOXIN"/>
</dbReference>
<dbReference type="PROSITE" id="PS00195">
    <property type="entry name" value="GLUTAREDOXIN_1"/>
    <property type="match status" value="1"/>
</dbReference>
<dbReference type="CDD" id="cd03418">
    <property type="entry name" value="GRX_GRXb_1_3_like"/>
    <property type="match status" value="1"/>
</dbReference>
<comment type="function">
    <text evidence="6">Has a glutathione-disulfide oxidoreductase activity in the presence of NADPH and glutathione reductase. Reduces low molecular weight disulfides and proteins.</text>
</comment>
<dbReference type="InterPro" id="IPR002109">
    <property type="entry name" value="Glutaredoxin"/>
</dbReference>
<dbReference type="Proteomes" id="UP001195903">
    <property type="component" value="Unassembled WGS sequence"/>
</dbReference>
<dbReference type="InterPro" id="IPR014025">
    <property type="entry name" value="Glutaredoxin_subgr"/>
</dbReference>
<dbReference type="InterPro" id="IPR011900">
    <property type="entry name" value="GRX_bact"/>
</dbReference>
<dbReference type="SUPFAM" id="SSF52833">
    <property type="entry name" value="Thioredoxin-like"/>
    <property type="match status" value="1"/>
</dbReference>
<evidence type="ECO:0000256" key="6">
    <source>
        <dbReference type="RuleBase" id="RU364065"/>
    </source>
</evidence>
<dbReference type="InterPro" id="IPR011767">
    <property type="entry name" value="GLR_AS"/>
</dbReference>
<dbReference type="Pfam" id="PF00462">
    <property type="entry name" value="Glutaredoxin"/>
    <property type="match status" value="1"/>
</dbReference>
<dbReference type="PANTHER" id="PTHR45694">
    <property type="entry name" value="GLUTAREDOXIN 2"/>
    <property type="match status" value="1"/>
</dbReference>
<dbReference type="NCBIfam" id="TIGR02181">
    <property type="entry name" value="GRX_bact"/>
    <property type="match status" value="1"/>
</dbReference>
<evidence type="ECO:0000256" key="1">
    <source>
        <dbReference type="ARBA" id="ARBA00007787"/>
    </source>
</evidence>
<protein>
    <recommendedName>
        <fullName evidence="6">Glutaredoxin</fullName>
    </recommendedName>
</protein>
<gene>
    <name evidence="8" type="primary">grxC</name>
    <name evidence="8" type="ORF">KJI95_12740</name>
</gene>
<comment type="caution">
    <text evidence="8">The sequence shown here is derived from an EMBL/GenBank/DDBJ whole genome shotgun (WGS) entry which is preliminary data.</text>
</comment>
<feature type="domain" description="Glutaredoxin" evidence="7">
    <location>
        <begin position="4"/>
        <end position="63"/>
    </location>
</feature>
<evidence type="ECO:0000259" key="7">
    <source>
        <dbReference type="Pfam" id="PF00462"/>
    </source>
</evidence>
<dbReference type="InterPro" id="IPR036249">
    <property type="entry name" value="Thioredoxin-like_sf"/>
</dbReference>
<keyword evidence="6" id="KW-0963">Cytoplasm</keyword>
<keyword evidence="5 6" id="KW-0676">Redox-active center</keyword>
<keyword evidence="9" id="KW-1185">Reference proteome</keyword>
<evidence type="ECO:0000313" key="8">
    <source>
        <dbReference type="EMBL" id="MBT1445388.1"/>
    </source>
</evidence>
<keyword evidence="4" id="KW-1015">Disulfide bond</keyword>
<evidence type="ECO:0000256" key="2">
    <source>
        <dbReference type="ARBA" id="ARBA00022448"/>
    </source>
</evidence>
<accession>A0ABS5V5Y8</accession>
<reference evidence="8 9" key="1">
    <citation type="submission" date="2021-05" db="EMBL/GenBank/DDBJ databases">
        <title>Shewanella sp. JM162201.</title>
        <authorList>
            <person name="Xu S."/>
            <person name="Li A."/>
        </authorList>
    </citation>
    <scope>NUCLEOTIDE SEQUENCE [LARGE SCALE GENOMIC DNA]</scope>
    <source>
        <strain evidence="8 9">JM162201</strain>
    </source>
</reference>
<dbReference type="PANTHER" id="PTHR45694:SF18">
    <property type="entry name" value="GLUTAREDOXIN-1-RELATED"/>
    <property type="match status" value="1"/>
</dbReference>
<name>A0ABS5V5Y8_9GAMM</name>
<keyword evidence="3 6" id="KW-0249">Electron transport</keyword>
<organism evidence="8 9">
    <name type="scientific">Shewanella jiangmenensis</name>
    <dbReference type="NCBI Taxonomy" id="2837387"/>
    <lineage>
        <taxon>Bacteria</taxon>
        <taxon>Pseudomonadati</taxon>
        <taxon>Pseudomonadota</taxon>
        <taxon>Gammaproteobacteria</taxon>
        <taxon>Alteromonadales</taxon>
        <taxon>Shewanellaceae</taxon>
        <taxon>Shewanella</taxon>
    </lineage>
</organism>
<comment type="similarity">
    <text evidence="1 6">Belongs to the glutaredoxin family.</text>
</comment>
<evidence type="ECO:0000256" key="5">
    <source>
        <dbReference type="ARBA" id="ARBA00023284"/>
    </source>
</evidence>
<keyword evidence="2 6" id="KW-0813">Transport</keyword>
<dbReference type="Gene3D" id="3.40.30.10">
    <property type="entry name" value="Glutaredoxin"/>
    <property type="match status" value="1"/>
</dbReference>